<evidence type="ECO:0000256" key="6">
    <source>
        <dbReference type="ARBA" id="ARBA00023125"/>
    </source>
</evidence>
<sequence>MCNRYVSPDQAEIERYFEVGRRNPTPPWPAEIFPRAPGPFVRLDRDGRRELVVGRWGLIPHFAKSPDIRYSTNNARSEELAEKPTYRTPWARGQRCIIPALSFDEPNWESGKNIWWRFRRTDGEPWGLAGLWNAWIDRATGEIHESYTMLTINADDHPLMRRMHKPDPALPADQQDKRSVIPVERVDFEQWLAGTVEEAEELMRVPPPEAFDAGPVFMKPHRG</sequence>
<dbReference type="PANTHER" id="PTHR13604">
    <property type="entry name" value="DC12-RELATED"/>
    <property type="match status" value="1"/>
</dbReference>
<keyword evidence="6" id="KW-0238">DNA-binding</keyword>
<reference evidence="10 11" key="1">
    <citation type="submission" date="2019-06" db="EMBL/GenBank/DDBJ databases">
        <title>Quisquiliibacterium sp. nov., isolated from a maize field.</title>
        <authorList>
            <person name="Lin S.-Y."/>
            <person name="Tsai C.-F."/>
            <person name="Young C.-C."/>
        </authorList>
    </citation>
    <scope>NUCLEOTIDE SEQUENCE [LARGE SCALE GENOMIC DNA]</scope>
    <source>
        <strain evidence="10 11">CC-CFT501</strain>
    </source>
</reference>
<dbReference type="InterPro" id="IPR036590">
    <property type="entry name" value="SRAP-like"/>
</dbReference>
<dbReference type="GO" id="GO:0016829">
    <property type="term" value="F:lyase activity"/>
    <property type="evidence" value="ECO:0007669"/>
    <property type="project" value="UniProtKB-KW"/>
</dbReference>
<evidence type="ECO:0000256" key="4">
    <source>
        <dbReference type="ARBA" id="ARBA00022801"/>
    </source>
</evidence>
<keyword evidence="11" id="KW-1185">Reference proteome</keyword>
<dbReference type="InterPro" id="IPR003738">
    <property type="entry name" value="SRAP"/>
</dbReference>
<evidence type="ECO:0000256" key="7">
    <source>
        <dbReference type="ARBA" id="ARBA00023239"/>
    </source>
</evidence>
<evidence type="ECO:0000256" key="8">
    <source>
        <dbReference type="RuleBase" id="RU364100"/>
    </source>
</evidence>
<evidence type="ECO:0000256" key="9">
    <source>
        <dbReference type="SAM" id="MobiDB-lite"/>
    </source>
</evidence>
<dbReference type="Gene3D" id="3.90.1680.10">
    <property type="entry name" value="SOS response associated peptidase-like"/>
    <property type="match status" value="1"/>
</dbReference>
<dbReference type="PANTHER" id="PTHR13604:SF0">
    <property type="entry name" value="ABASIC SITE PROCESSING PROTEIN HMCES"/>
    <property type="match status" value="1"/>
</dbReference>
<protein>
    <recommendedName>
        <fullName evidence="8">Abasic site processing protein</fullName>
        <ecNumber evidence="8">3.4.-.-</ecNumber>
    </recommendedName>
</protein>
<keyword evidence="2 8" id="KW-0645">Protease</keyword>
<comment type="similarity">
    <text evidence="1 8">Belongs to the SOS response-associated peptidase family.</text>
</comment>
<comment type="caution">
    <text evidence="10">The sequence shown here is derived from an EMBL/GenBank/DDBJ whole genome shotgun (WGS) entry which is preliminary data.</text>
</comment>
<dbReference type="AlphaFoldDB" id="A0A5C8P0W9"/>
<dbReference type="GO" id="GO:0006508">
    <property type="term" value="P:proteolysis"/>
    <property type="evidence" value="ECO:0007669"/>
    <property type="project" value="UniProtKB-KW"/>
</dbReference>
<keyword evidence="7" id="KW-0456">Lyase</keyword>
<evidence type="ECO:0000256" key="3">
    <source>
        <dbReference type="ARBA" id="ARBA00022763"/>
    </source>
</evidence>
<evidence type="ECO:0000256" key="1">
    <source>
        <dbReference type="ARBA" id="ARBA00008136"/>
    </source>
</evidence>
<dbReference type="EMBL" id="VDUY01000002">
    <property type="protein sequence ID" value="TXL66887.1"/>
    <property type="molecule type" value="Genomic_DNA"/>
</dbReference>
<evidence type="ECO:0000256" key="2">
    <source>
        <dbReference type="ARBA" id="ARBA00022670"/>
    </source>
</evidence>
<keyword evidence="5" id="KW-0190">Covalent protein-DNA linkage</keyword>
<evidence type="ECO:0000256" key="5">
    <source>
        <dbReference type="ARBA" id="ARBA00023124"/>
    </source>
</evidence>
<keyword evidence="4 8" id="KW-0378">Hydrolase</keyword>
<dbReference type="RefSeq" id="WP_147703136.1">
    <property type="nucleotide sequence ID" value="NZ_VDUY01000002.1"/>
</dbReference>
<dbReference type="EC" id="3.4.-.-" evidence="8"/>
<dbReference type="GO" id="GO:0003697">
    <property type="term" value="F:single-stranded DNA binding"/>
    <property type="evidence" value="ECO:0007669"/>
    <property type="project" value="InterPro"/>
</dbReference>
<name>A0A5C8P0W9_9BURK</name>
<dbReference type="Pfam" id="PF02586">
    <property type="entry name" value="SRAP"/>
    <property type="match status" value="1"/>
</dbReference>
<accession>A0A5C8P0W9</accession>
<feature type="region of interest" description="Disordered" evidence="9">
    <location>
        <begin position="204"/>
        <end position="223"/>
    </location>
</feature>
<dbReference type="Proteomes" id="UP000321548">
    <property type="component" value="Unassembled WGS sequence"/>
</dbReference>
<evidence type="ECO:0000313" key="10">
    <source>
        <dbReference type="EMBL" id="TXL66887.1"/>
    </source>
</evidence>
<dbReference type="SUPFAM" id="SSF143081">
    <property type="entry name" value="BB1717-like"/>
    <property type="match status" value="1"/>
</dbReference>
<organism evidence="10 11">
    <name type="scientific">Zeimonas arvi</name>
    <dbReference type="NCBI Taxonomy" id="2498847"/>
    <lineage>
        <taxon>Bacteria</taxon>
        <taxon>Pseudomonadati</taxon>
        <taxon>Pseudomonadota</taxon>
        <taxon>Betaproteobacteria</taxon>
        <taxon>Burkholderiales</taxon>
        <taxon>Burkholderiaceae</taxon>
        <taxon>Zeimonas</taxon>
    </lineage>
</organism>
<gene>
    <name evidence="10" type="ORF">FHP08_04465</name>
</gene>
<evidence type="ECO:0000313" key="11">
    <source>
        <dbReference type="Proteomes" id="UP000321548"/>
    </source>
</evidence>
<keyword evidence="3" id="KW-0227">DNA damage</keyword>
<dbReference type="GO" id="GO:0008233">
    <property type="term" value="F:peptidase activity"/>
    <property type="evidence" value="ECO:0007669"/>
    <property type="project" value="UniProtKB-KW"/>
</dbReference>
<dbReference type="OrthoDB" id="6192129at2"/>
<proteinExistence type="inferred from homology"/>
<dbReference type="GO" id="GO:0106300">
    <property type="term" value="P:protein-DNA covalent cross-linking repair"/>
    <property type="evidence" value="ECO:0007669"/>
    <property type="project" value="InterPro"/>
</dbReference>